<organism evidence="3 4">
    <name type="scientific">Parvularcula maris</name>
    <dbReference type="NCBI Taxonomy" id="2965077"/>
    <lineage>
        <taxon>Bacteria</taxon>
        <taxon>Pseudomonadati</taxon>
        <taxon>Pseudomonadota</taxon>
        <taxon>Alphaproteobacteria</taxon>
        <taxon>Parvularculales</taxon>
        <taxon>Parvularculaceae</taxon>
        <taxon>Parvularcula</taxon>
    </lineage>
</organism>
<dbReference type="PROSITE" id="PS50980">
    <property type="entry name" value="COA_CT_NTER"/>
    <property type="match status" value="1"/>
</dbReference>
<dbReference type="InterPro" id="IPR011762">
    <property type="entry name" value="COA_CT_N"/>
</dbReference>
<dbReference type="Proteomes" id="UP001142610">
    <property type="component" value="Unassembled WGS sequence"/>
</dbReference>
<dbReference type="Gene3D" id="3.90.226.10">
    <property type="entry name" value="2-enoyl-CoA Hydratase, Chain A, domain 1"/>
    <property type="match status" value="2"/>
</dbReference>
<dbReference type="FunFam" id="3.90.226.10:FF:000021">
    <property type="entry name" value="Acetyl-CoA carboxylase carboxyltransferase subunit"/>
    <property type="match status" value="1"/>
</dbReference>
<dbReference type="RefSeq" id="WP_256618504.1">
    <property type="nucleotide sequence ID" value="NZ_JANIBC010000002.1"/>
</dbReference>
<proteinExistence type="predicted"/>
<feature type="domain" description="CoA carboxyltransferase C-terminal" evidence="2">
    <location>
        <begin position="280"/>
        <end position="521"/>
    </location>
</feature>
<evidence type="ECO:0000259" key="1">
    <source>
        <dbReference type="PROSITE" id="PS50980"/>
    </source>
</evidence>
<dbReference type="AlphaFoldDB" id="A0A9X2L7T0"/>
<dbReference type="Pfam" id="PF01039">
    <property type="entry name" value="Carboxyl_trans"/>
    <property type="match status" value="1"/>
</dbReference>
<dbReference type="InterPro" id="IPR034733">
    <property type="entry name" value="AcCoA_carboxyl_beta"/>
</dbReference>
<dbReference type="InterPro" id="IPR045190">
    <property type="entry name" value="MCCB/AccD1-like"/>
</dbReference>
<dbReference type="SUPFAM" id="SSF52096">
    <property type="entry name" value="ClpP/crotonase"/>
    <property type="match status" value="2"/>
</dbReference>
<dbReference type="PANTHER" id="PTHR22855:SF46">
    <property type="entry name" value="METHYLCROTONOYL-COA CARBOXYLASE"/>
    <property type="match status" value="1"/>
</dbReference>
<sequence length="537" mass="56636">MSVFTSKTDTKSDSFAANREAMGELTSRLAELNGRGAALSARKAEKFAEAGKLLPRDRLAALLDPGSPFLTIGNLTGYMVDTDKEERSVPGSTIIAGIGTIAGRRCMVAVDDSAIKAGALTVGSAQRIIRCERIALRQGLPFVHLVESAGGDLKAYTVEGFVEGGEIFANLARLSAAGIPTIAVLHGSSTAGGAYMPGLSDYVVAVEGEGKAFLAGPPLLKAATGEIAGDDELGGAKMHAEVSGLADILVPDDREGVLAAREVIGRLPPTPEVRAEDYTEPLYPAEELLGIVPADYRSPFDAREVVARIVDGSDFTEFKERIGSATVCLFALIMGHRVGILTNNGPIDNQGAHKATQFLQLCDSSQTPVLFLQNTTGYMVGVETERGGMIKNGSKMIQAVANIRVPRITLQIGASFGAGNYGMCGRGFDPDFCFLWPNAKTGVMGGEQAGRVMRIVAEDAAKAKGEEPNEQMLAFQEAALKHHFDGQSDAFTSSGRNCDDGVIDPRDSRAVLGMVLAVCAEAKARTLHPNAFGVARM</sequence>
<name>A0A9X2L7T0_9PROT</name>
<dbReference type="PROSITE" id="PS50989">
    <property type="entry name" value="COA_CT_CTER"/>
    <property type="match status" value="1"/>
</dbReference>
<feature type="domain" description="CoA carboxyltransferase N-terminal" evidence="1">
    <location>
        <begin position="19"/>
        <end position="279"/>
    </location>
</feature>
<dbReference type="EMBL" id="JANIBC010000002">
    <property type="protein sequence ID" value="MCQ8184655.1"/>
    <property type="molecule type" value="Genomic_DNA"/>
</dbReference>
<dbReference type="InterPro" id="IPR029045">
    <property type="entry name" value="ClpP/crotonase-like_dom_sf"/>
</dbReference>
<comment type="caution">
    <text evidence="3">The sequence shown here is derived from an EMBL/GenBank/DDBJ whole genome shotgun (WGS) entry which is preliminary data.</text>
</comment>
<evidence type="ECO:0000313" key="4">
    <source>
        <dbReference type="Proteomes" id="UP001142610"/>
    </source>
</evidence>
<evidence type="ECO:0000259" key="2">
    <source>
        <dbReference type="PROSITE" id="PS50989"/>
    </source>
</evidence>
<keyword evidence="4" id="KW-1185">Reference proteome</keyword>
<evidence type="ECO:0000313" key="3">
    <source>
        <dbReference type="EMBL" id="MCQ8184655.1"/>
    </source>
</evidence>
<accession>A0A9X2L7T0</accession>
<dbReference type="GO" id="GO:0016874">
    <property type="term" value="F:ligase activity"/>
    <property type="evidence" value="ECO:0007669"/>
    <property type="project" value="InterPro"/>
</dbReference>
<reference evidence="3" key="1">
    <citation type="submission" date="2022-07" db="EMBL/GenBank/DDBJ databases">
        <title>Parvularcula maris sp. nov., an algicidal bacterium isolated from seawater.</title>
        <authorList>
            <person name="Li F."/>
        </authorList>
    </citation>
    <scope>NUCLEOTIDE SEQUENCE</scope>
    <source>
        <strain evidence="3">BGMRC 0090</strain>
    </source>
</reference>
<gene>
    <name evidence="3" type="ORF">NOG11_04575</name>
</gene>
<dbReference type="InterPro" id="IPR011763">
    <property type="entry name" value="COA_CT_C"/>
</dbReference>
<dbReference type="PANTHER" id="PTHR22855">
    <property type="entry name" value="ACETYL, PROPIONYL, PYRUVATE, AND GLUTACONYL CARBOXYLASE-RELATED"/>
    <property type="match status" value="1"/>
</dbReference>
<protein>
    <submittedName>
        <fullName evidence="3">Acyl-CoA carboxylase subunit beta</fullName>
    </submittedName>
</protein>